<feature type="domain" description="HTH marR-type" evidence="4">
    <location>
        <begin position="1"/>
        <end position="145"/>
    </location>
</feature>
<dbReference type="Pfam" id="PF12802">
    <property type="entry name" value="MarR_2"/>
    <property type="match status" value="1"/>
</dbReference>
<dbReference type="EMBL" id="QRDY01000016">
    <property type="protein sequence ID" value="RED55746.1"/>
    <property type="molecule type" value="Genomic_DNA"/>
</dbReference>
<dbReference type="SMART" id="SM00347">
    <property type="entry name" value="HTH_MARR"/>
    <property type="match status" value="1"/>
</dbReference>
<keyword evidence="6" id="KW-1185">Reference proteome</keyword>
<dbReference type="SUPFAM" id="SSF46785">
    <property type="entry name" value="Winged helix' DNA-binding domain"/>
    <property type="match status" value="1"/>
</dbReference>
<accession>A0A3D9I3L4</accession>
<organism evidence="5 6">
    <name type="scientific">Cohnella lupini</name>
    <dbReference type="NCBI Taxonomy" id="1294267"/>
    <lineage>
        <taxon>Bacteria</taxon>
        <taxon>Bacillati</taxon>
        <taxon>Bacillota</taxon>
        <taxon>Bacilli</taxon>
        <taxon>Bacillales</taxon>
        <taxon>Paenibacillaceae</taxon>
        <taxon>Cohnella</taxon>
    </lineage>
</organism>
<dbReference type="Proteomes" id="UP000256869">
    <property type="component" value="Unassembled WGS sequence"/>
</dbReference>
<dbReference type="Gene3D" id="1.10.10.10">
    <property type="entry name" value="Winged helix-like DNA-binding domain superfamily/Winged helix DNA-binding domain"/>
    <property type="match status" value="1"/>
</dbReference>
<evidence type="ECO:0000313" key="6">
    <source>
        <dbReference type="Proteomes" id="UP000256869"/>
    </source>
</evidence>
<dbReference type="PRINTS" id="PR00598">
    <property type="entry name" value="HTHMARR"/>
</dbReference>
<gene>
    <name evidence="5" type="ORF">DFP95_11672</name>
</gene>
<evidence type="ECO:0000256" key="2">
    <source>
        <dbReference type="ARBA" id="ARBA00023125"/>
    </source>
</evidence>
<dbReference type="PROSITE" id="PS50995">
    <property type="entry name" value="HTH_MARR_2"/>
    <property type="match status" value="1"/>
</dbReference>
<keyword evidence="2 5" id="KW-0238">DNA-binding</keyword>
<evidence type="ECO:0000256" key="3">
    <source>
        <dbReference type="ARBA" id="ARBA00023163"/>
    </source>
</evidence>
<sequence>MEADWTDETKGAVESHGKYISAIYRHMQILIAAELAPYRIGSGQYIFLMAIAGQEKITQKALSEDLLIDKTTTAKAIAKLEAEGYVRREADPADNRYQLLYLTEAGRAVVPKVQEGLNRVKSIARRGISDEEYAFMLVLLKKVLRNVSE</sequence>
<dbReference type="AlphaFoldDB" id="A0A3D9I3L4"/>
<evidence type="ECO:0000313" key="5">
    <source>
        <dbReference type="EMBL" id="RED55746.1"/>
    </source>
</evidence>
<dbReference type="GO" id="GO:0003677">
    <property type="term" value="F:DNA binding"/>
    <property type="evidence" value="ECO:0007669"/>
    <property type="project" value="UniProtKB-KW"/>
</dbReference>
<dbReference type="InterPro" id="IPR036390">
    <property type="entry name" value="WH_DNA-bd_sf"/>
</dbReference>
<evidence type="ECO:0000259" key="4">
    <source>
        <dbReference type="PROSITE" id="PS50995"/>
    </source>
</evidence>
<keyword evidence="1" id="KW-0805">Transcription regulation</keyword>
<protein>
    <submittedName>
        <fullName evidence="5">DNA-binding MarR family transcriptional regulator</fullName>
    </submittedName>
</protein>
<comment type="caution">
    <text evidence="5">The sequence shown here is derived from an EMBL/GenBank/DDBJ whole genome shotgun (WGS) entry which is preliminary data.</text>
</comment>
<proteinExistence type="predicted"/>
<dbReference type="InterPro" id="IPR000835">
    <property type="entry name" value="HTH_MarR-typ"/>
</dbReference>
<keyword evidence="3" id="KW-0804">Transcription</keyword>
<dbReference type="PANTHER" id="PTHR42756:SF2">
    <property type="entry name" value="MARR FAMILY REGULATORY PROTEIN"/>
    <property type="match status" value="1"/>
</dbReference>
<dbReference type="PANTHER" id="PTHR42756">
    <property type="entry name" value="TRANSCRIPTIONAL REGULATOR, MARR"/>
    <property type="match status" value="1"/>
</dbReference>
<dbReference type="InterPro" id="IPR036388">
    <property type="entry name" value="WH-like_DNA-bd_sf"/>
</dbReference>
<evidence type="ECO:0000256" key="1">
    <source>
        <dbReference type="ARBA" id="ARBA00023015"/>
    </source>
</evidence>
<reference evidence="5 6" key="1">
    <citation type="submission" date="2018-07" db="EMBL/GenBank/DDBJ databases">
        <title>Genomic Encyclopedia of Type Strains, Phase III (KMG-III): the genomes of soil and plant-associated and newly described type strains.</title>
        <authorList>
            <person name="Whitman W."/>
        </authorList>
    </citation>
    <scope>NUCLEOTIDE SEQUENCE [LARGE SCALE GENOMIC DNA]</scope>
    <source>
        <strain evidence="5 6">CECT 8236</strain>
    </source>
</reference>
<dbReference type="GO" id="GO:0003700">
    <property type="term" value="F:DNA-binding transcription factor activity"/>
    <property type="evidence" value="ECO:0007669"/>
    <property type="project" value="InterPro"/>
</dbReference>
<dbReference type="RefSeq" id="WP_245987822.1">
    <property type="nucleotide sequence ID" value="NZ_QRDY01000016.1"/>
</dbReference>
<name>A0A3D9I3L4_9BACL</name>